<gene>
    <name evidence="2" type="ORF">Scep_022365</name>
</gene>
<feature type="region of interest" description="Disordered" evidence="1">
    <location>
        <begin position="1"/>
        <end position="42"/>
    </location>
</feature>
<evidence type="ECO:0000256" key="1">
    <source>
        <dbReference type="SAM" id="MobiDB-lite"/>
    </source>
</evidence>
<feature type="compositionally biased region" description="Basic and acidic residues" evidence="1">
    <location>
        <begin position="82"/>
        <end position="93"/>
    </location>
</feature>
<feature type="region of interest" description="Disordered" evidence="1">
    <location>
        <begin position="138"/>
        <end position="168"/>
    </location>
</feature>
<dbReference type="EMBL" id="JBBNAG010000009">
    <property type="protein sequence ID" value="KAK9105521.1"/>
    <property type="molecule type" value="Genomic_DNA"/>
</dbReference>
<feature type="compositionally biased region" description="Polar residues" evidence="1">
    <location>
        <begin position="23"/>
        <end position="34"/>
    </location>
</feature>
<feature type="compositionally biased region" description="Basic and acidic residues" evidence="1">
    <location>
        <begin position="7"/>
        <end position="18"/>
    </location>
</feature>
<name>A0AAP0F687_9MAGN</name>
<sequence>MKSVHSNNEEVKREKQEEAAIASPSSKHGNNGDITSAPAIMTMRERDEVLEKLWSKYFERISRGEGSAHDSLLVIMKSVHSNNEEVKRERQEEAAIAPPSSSSSSKQGDNTSAPTITMRDRDEVLEKLWSKYFERISRGEGSGHDSLVDHPLFSKPHLSSFSNCSRHR</sequence>
<protein>
    <submittedName>
        <fullName evidence="2">Uncharacterized protein</fullName>
    </submittedName>
</protein>
<comment type="caution">
    <text evidence="2">The sequence shown here is derived from an EMBL/GenBank/DDBJ whole genome shotgun (WGS) entry which is preliminary data.</text>
</comment>
<feature type="region of interest" description="Disordered" evidence="1">
    <location>
        <begin position="82"/>
        <end position="120"/>
    </location>
</feature>
<dbReference type="Proteomes" id="UP001419268">
    <property type="component" value="Unassembled WGS sequence"/>
</dbReference>
<keyword evidence="3" id="KW-1185">Reference proteome</keyword>
<evidence type="ECO:0000313" key="3">
    <source>
        <dbReference type="Proteomes" id="UP001419268"/>
    </source>
</evidence>
<dbReference type="AlphaFoldDB" id="A0AAP0F687"/>
<feature type="compositionally biased region" description="Basic and acidic residues" evidence="1">
    <location>
        <begin position="138"/>
        <end position="148"/>
    </location>
</feature>
<proteinExistence type="predicted"/>
<reference evidence="2 3" key="1">
    <citation type="submission" date="2024-01" db="EMBL/GenBank/DDBJ databases">
        <title>Genome assemblies of Stephania.</title>
        <authorList>
            <person name="Yang L."/>
        </authorList>
    </citation>
    <scope>NUCLEOTIDE SEQUENCE [LARGE SCALE GENOMIC DNA]</scope>
    <source>
        <strain evidence="2">JXDWG</strain>
        <tissue evidence="2">Leaf</tissue>
    </source>
</reference>
<evidence type="ECO:0000313" key="2">
    <source>
        <dbReference type="EMBL" id="KAK9105521.1"/>
    </source>
</evidence>
<feature type="compositionally biased region" description="Polar residues" evidence="1">
    <location>
        <begin position="106"/>
        <end position="115"/>
    </location>
</feature>
<organism evidence="2 3">
    <name type="scientific">Stephania cephalantha</name>
    <dbReference type="NCBI Taxonomy" id="152367"/>
    <lineage>
        <taxon>Eukaryota</taxon>
        <taxon>Viridiplantae</taxon>
        <taxon>Streptophyta</taxon>
        <taxon>Embryophyta</taxon>
        <taxon>Tracheophyta</taxon>
        <taxon>Spermatophyta</taxon>
        <taxon>Magnoliopsida</taxon>
        <taxon>Ranunculales</taxon>
        <taxon>Menispermaceae</taxon>
        <taxon>Menispermoideae</taxon>
        <taxon>Cissampelideae</taxon>
        <taxon>Stephania</taxon>
    </lineage>
</organism>
<accession>A0AAP0F687</accession>
<feature type="compositionally biased region" description="Polar residues" evidence="1">
    <location>
        <begin position="157"/>
        <end position="168"/>
    </location>
</feature>